<dbReference type="InterPro" id="IPR036236">
    <property type="entry name" value="Znf_C2H2_sf"/>
</dbReference>
<feature type="region of interest" description="Disordered" evidence="13">
    <location>
        <begin position="790"/>
        <end position="818"/>
    </location>
</feature>
<feature type="domain" description="C2H2-type" evidence="14">
    <location>
        <begin position="338"/>
        <end position="365"/>
    </location>
</feature>
<feature type="region of interest" description="Disordered" evidence="13">
    <location>
        <begin position="644"/>
        <end position="724"/>
    </location>
</feature>
<feature type="region of interest" description="Disordered" evidence="13">
    <location>
        <begin position="258"/>
        <end position="278"/>
    </location>
</feature>
<accession>A0AA88TIT0</accession>
<dbReference type="Pfam" id="PF00096">
    <property type="entry name" value="zf-C2H2"/>
    <property type="match status" value="5"/>
</dbReference>
<protein>
    <recommendedName>
        <fullName evidence="14">C2H2-type domain-containing protein</fullName>
    </recommendedName>
</protein>
<feature type="region of interest" description="Disordered" evidence="13">
    <location>
        <begin position="1989"/>
        <end position="2018"/>
    </location>
</feature>
<feature type="compositionally biased region" description="Polar residues" evidence="13">
    <location>
        <begin position="651"/>
        <end position="686"/>
    </location>
</feature>
<evidence type="ECO:0000256" key="9">
    <source>
        <dbReference type="ARBA" id="ARBA00023155"/>
    </source>
</evidence>
<gene>
    <name evidence="15" type="ORF">Q8A67_015049</name>
</gene>
<dbReference type="FunFam" id="3.30.160.60:FF:000019">
    <property type="entry name" value="GLI family zinc finger 3"/>
    <property type="match status" value="1"/>
</dbReference>
<keyword evidence="6" id="KW-0862">Zinc</keyword>
<evidence type="ECO:0000256" key="12">
    <source>
        <dbReference type="PROSITE-ProRule" id="PRU00042"/>
    </source>
</evidence>
<feature type="compositionally biased region" description="Acidic residues" evidence="13">
    <location>
        <begin position="2315"/>
        <end position="2326"/>
    </location>
</feature>
<keyword evidence="5 12" id="KW-0863">Zinc-finger</keyword>
<feature type="region of interest" description="Disordered" evidence="13">
    <location>
        <begin position="1300"/>
        <end position="1324"/>
    </location>
</feature>
<dbReference type="InterPro" id="IPR056436">
    <property type="entry name" value="Znf-C2H2_ZIC1-5/GLI1-3-like"/>
</dbReference>
<feature type="compositionally biased region" description="Polar residues" evidence="13">
    <location>
        <begin position="1260"/>
        <end position="1274"/>
    </location>
</feature>
<dbReference type="FunFam" id="3.30.160.60:FF:000068">
    <property type="entry name" value="GLI family zinc finger 3"/>
    <property type="match status" value="1"/>
</dbReference>
<feature type="domain" description="C2H2-type" evidence="14">
    <location>
        <begin position="396"/>
        <end position="426"/>
    </location>
</feature>
<dbReference type="SMART" id="SM00355">
    <property type="entry name" value="ZnF_C2H2"/>
    <property type="match status" value="12"/>
</dbReference>
<feature type="region of interest" description="Disordered" evidence="13">
    <location>
        <begin position="1553"/>
        <end position="1576"/>
    </location>
</feature>
<feature type="region of interest" description="Disordered" evidence="13">
    <location>
        <begin position="545"/>
        <end position="564"/>
    </location>
</feature>
<comment type="similarity">
    <text evidence="2">Belongs to the GLI C2H2-type zinc-finger protein family.</text>
</comment>
<dbReference type="FunFam" id="3.30.160.60:FF:000048">
    <property type="entry name" value="GLI family zinc finger 3"/>
    <property type="match status" value="1"/>
</dbReference>
<organism evidence="15 16">
    <name type="scientific">Cirrhinus molitorella</name>
    <name type="common">mud carp</name>
    <dbReference type="NCBI Taxonomy" id="172907"/>
    <lineage>
        <taxon>Eukaryota</taxon>
        <taxon>Metazoa</taxon>
        <taxon>Chordata</taxon>
        <taxon>Craniata</taxon>
        <taxon>Vertebrata</taxon>
        <taxon>Euteleostomi</taxon>
        <taxon>Actinopterygii</taxon>
        <taxon>Neopterygii</taxon>
        <taxon>Teleostei</taxon>
        <taxon>Ostariophysi</taxon>
        <taxon>Cypriniformes</taxon>
        <taxon>Cyprinidae</taxon>
        <taxon>Labeoninae</taxon>
        <taxon>Labeonini</taxon>
        <taxon>Cirrhinus</taxon>
    </lineage>
</organism>
<evidence type="ECO:0000259" key="14">
    <source>
        <dbReference type="PROSITE" id="PS50157"/>
    </source>
</evidence>
<feature type="region of interest" description="Disordered" evidence="13">
    <location>
        <begin position="2259"/>
        <end position="2365"/>
    </location>
</feature>
<feature type="compositionally biased region" description="Polar residues" evidence="13">
    <location>
        <begin position="2002"/>
        <end position="2014"/>
    </location>
</feature>
<dbReference type="FunFam" id="3.30.160.60:FF:000744">
    <property type="entry name" value="zinc finger E-box-binding homeobox 1"/>
    <property type="match status" value="1"/>
</dbReference>
<feature type="domain" description="C2H2-type" evidence="14">
    <location>
        <begin position="427"/>
        <end position="457"/>
    </location>
</feature>
<feature type="compositionally biased region" description="Polar residues" evidence="13">
    <location>
        <begin position="1222"/>
        <end position="1232"/>
    </location>
</feature>
<keyword evidence="7" id="KW-0805">Transcription regulation</keyword>
<proteinExistence type="inferred from homology"/>
<dbReference type="Gene3D" id="3.30.160.60">
    <property type="entry name" value="Classic Zinc Finger"/>
    <property type="match status" value="11"/>
</dbReference>
<evidence type="ECO:0000256" key="1">
    <source>
        <dbReference type="ARBA" id="ARBA00004123"/>
    </source>
</evidence>
<feature type="domain" description="C2H2-type" evidence="14">
    <location>
        <begin position="2177"/>
        <end position="2204"/>
    </location>
</feature>
<feature type="compositionally biased region" description="Polar residues" evidence="13">
    <location>
        <begin position="1362"/>
        <end position="1385"/>
    </location>
</feature>
<dbReference type="FunFam" id="3.30.160.60:FF:000145">
    <property type="entry name" value="Zinc finger protein 574"/>
    <property type="match status" value="1"/>
</dbReference>
<dbReference type="InterPro" id="IPR043359">
    <property type="entry name" value="GLI-like"/>
</dbReference>
<keyword evidence="10" id="KW-0804">Transcription</keyword>
<keyword evidence="3" id="KW-0479">Metal-binding</keyword>
<feature type="domain" description="C2H2-type" evidence="14">
    <location>
        <begin position="366"/>
        <end position="395"/>
    </location>
</feature>
<feature type="compositionally biased region" description="Basic and acidic residues" evidence="13">
    <location>
        <begin position="1914"/>
        <end position="1924"/>
    </location>
</feature>
<evidence type="ECO:0000256" key="7">
    <source>
        <dbReference type="ARBA" id="ARBA00023015"/>
    </source>
</evidence>
<feature type="region of interest" description="Disordered" evidence="13">
    <location>
        <begin position="440"/>
        <end position="479"/>
    </location>
</feature>
<evidence type="ECO:0000256" key="13">
    <source>
        <dbReference type="SAM" id="MobiDB-lite"/>
    </source>
</evidence>
<dbReference type="FunFam" id="3.30.160.60:FF:000013">
    <property type="entry name" value="Putative zinc finger E-box-binding homeobox 2"/>
    <property type="match status" value="2"/>
</dbReference>
<feature type="region of interest" description="Disordered" evidence="13">
    <location>
        <begin position="1914"/>
        <end position="1950"/>
    </location>
</feature>
<feature type="region of interest" description="Disordered" evidence="13">
    <location>
        <begin position="1491"/>
        <end position="1540"/>
    </location>
</feature>
<reference evidence="15" key="1">
    <citation type="submission" date="2023-08" db="EMBL/GenBank/DDBJ databases">
        <title>Chromosome-level Genome Assembly of mud carp (Cirrhinus molitorella).</title>
        <authorList>
            <person name="Liu H."/>
        </authorList>
    </citation>
    <scope>NUCLEOTIDE SEQUENCE</scope>
    <source>
        <strain evidence="15">Prfri</strain>
        <tissue evidence="15">Muscle</tissue>
    </source>
</reference>
<evidence type="ECO:0000313" key="16">
    <source>
        <dbReference type="Proteomes" id="UP001187343"/>
    </source>
</evidence>
<dbReference type="FunFam" id="3.30.160.60:FF:000082">
    <property type="entry name" value="Putative zinc finger E-box-binding homeobox 2"/>
    <property type="match status" value="1"/>
</dbReference>
<feature type="compositionally biased region" description="Polar residues" evidence="13">
    <location>
        <begin position="545"/>
        <end position="556"/>
    </location>
</feature>
<dbReference type="GO" id="GO:0008270">
    <property type="term" value="F:zinc ion binding"/>
    <property type="evidence" value="ECO:0007669"/>
    <property type="project" value="UniProtKB-KW"/>
</dbReference>
<feature type="domain" description="C2H2-type" evidence="14">
    <location>
        <begin position="300"/>
        <end position="332"/>
    </location>
</feature>
<keyword evidence="8" id="KW-0238">DNA-binding</keyword>
<evidence type="ECO:0000256" key="8">
    <source>
        <dbReference type="ARBA" id="ARBA00023125"/>
    </source>
</evidence>
<dbReference type="FunFam" id="3.30.160.60:FF:000031">
    <property type="entry name" value="GLI family zinc finger 3"/>
    <property type="match status" value="1"/>
</dbReference>
<keyword evidence="11" id="KW-0539">Nucleus</keyword>
<dbReference type="PROSITE" id="PS00028">
    <property type="entry name" value="ZINC_FINGER_C2H2_1"/>
    <property type="match status" value="7"/>
</dbReference>
<dbReference type="GO" id="GO:0000981">
    <property type="term" value="F:DNA-binding transcription factor activity, RNA polymerase II-specific"/>
    <property type="evidence" value="ECO:0007669"/>
    <property type="project" value="TreeGrafter"/>
</dbReference>
<feature type="domain" description="C2H2-type" evidence="14">
    <location>
        <begin position="1758"/>
        <end position="1785"/>
    </location>
</feature>
<dbReference type="PROSITE" id="PS50157">
    <property type="entry name" value="ZINC_FINGER_C2H2_2"/>
    <property type="match status" value="9"/>
</dbReference>
<feature type="region of interest" description="Disordered" evidence="13">
    <location>
        <begin position="1348"/>
        <end position="1386"/>
    </location>
</feature>
<dbReference type="GO" id="GO:0000978">
    <property type="term" value="F:RNA polymerase II cis-regulatory region sequence-specific DNA binding"/>
    <property type="evidence" value="ECO:0007669"/>
    <property type="project" value="TreeGrafter"/>
</dbReference>
<feature type="region of interest" description="Disordered" evidence="13">
    <location>
        <begin position="498"/>
        <end position="534"/>
    </location>
</feature>
<dbReference type="SUPFAM" id="SSF57667">
    <property type="entry name" value="beta-beta-alpha zinc fingers"/>
    <property type="match status" value="6"/>
</dbReference>
<dbReference type="Pfam" id="PF23561">
    <property type="entry name" value="zf-C2H2_15"/>
    <property type="match status" value="1"/>
</dbReference>
<evidence type="ECO:0000256" key="5">
    <source>
        <dbReference type="ARBA" id="ARBA00022771"/>
    </source>
</evidence>
<evidence type="ECO:0000256" key="2">
    <source>
        <dbReference type="ARBA" id="ARBA00010831"/>
    </source>
</evidence>
<dbReference type="EMBL" id="JAUYZG010000014">
    <property type="protein sequence ID" value="KAK2889674.1"/>
    <property type="molecule type" value="Genomic_DNA"/>
</dbReference>
<feature type="region of interest" description="Disordered" evidence="13">
    <location>
        <begin position="959"/>
        <end position="982"/>
    </location>
</feature>
<feature type="region of interest" description="Disordered" evidence="13">
    <location>
        <begin position="1201"/>
        <end position="1274"/>
    </location>
</feature>
<dbReference type="InterPro" id="IPR013087">
    <property type="entry name" value="Znf_C2H2_type"/>
</dbReference>
<keyword evidence="9" id="KW-0371">Homeobox</keyword>
<sequence length="2365" mass="258184">MPVDMQPHQGLYHYDNIANQPSRGLAPSVRLPYSEVSSVCVAPPDSREMYNPSMTPGACMDPYMRPPHAPPPHSMMGHRGMPPPEGVSGAPYCNQSMMGSHHNLAHNQLGSEHMGSGDASCFSTPRSMLKLSKKRALSISPLSDASVDLQTVIRTSPNSLVAFVNSRCGQNAASSYGHLSVGTMSPSLGFSSAMNYPSRPQGNMYGSLAHSAPSCHGPPPRLPPHNPRLHAPPKHTHMKTEPVLGSVMDSINIKNLEEHSEGDVASPSSTGTQDPLLGLLEGRDDLDKEEKPEPEAIYETNCHWESCSKEFDTQEQLVHHINNEHIHGEKKEFVCHWKDCSREQRPFKAQYMLVVHMRRHTGEKPHKCTFEGCNKAYSRLENLKTHLRSHTGEKPYVCEHEGCNKAFSNASDRAKHQNRTHSNEKPYVCKIPGCTKRYTDPSSLRKHVKTVHGPEAHITKKHRGDTGPRPPGLTNPGQSSELLIEKEERNREDCKLLAPETTLKSQPSPGGQSSCSSERSPLGSANNNDSGVEMNLNAAGSLEDLTTQEESGNTAVAESGGGSGGMCMSVQALKRLENLKIDKLKQIRRPTPPGRNAGNKLPALSATGEMMGMCAPSPLLSNRRVMELSAPDLAGVSAMGMPCPPNDRRGSGTSSLSSAYTVSRRSSMVSPYLSSRRSSDVSQVGHCQSVMGTDVPGDPLSPQNSQRPGSCQNSGGLPGLPSLTPAQQYSLKAKYAAATGGPPPTPLPNMDQPGTPGRFLRECHGQPLPPFLQQGGTRRHSANAEYGTGVIYPHQAPGNNTRRASDPVRSGADPQGLPKVQRFNSLSNVSLMSRRNALQQCGSDAALSRHMYSPRPPSITENVMMEAMAMEPHGTAEGREQGMIQGGDRAYMGYQQPQQHLSPGQESLGCMDQVYQTQMQGPYQSQREEICASGMMGQADIANNLLQQAEYGMSNCQLSPSGPHYPSQGDGSGPWGQTNQLHSPQTDMQYQGAGMQGQHYTQQGVYDPTSDPGHQRVTVKPEQFHPSMGGSSSCQNTKPLHQQRHNANMQAYPLQSMSRSSNMNCDFHHGQMGTQAGLPQQSQAGSFPSGGGINLALAENRRSQTPMHQMKEIMVRNYVQSQQALLWEQQQEQRVVDGLSGKPDGMDIGGQTAMMQHSPQHQQNNQNLYSGNSYQGYPNQNLMSPPQKLIPSSIKEHTAGMQGSCYGPDMVPRPPQGRKPLSRQNSLSQQAGGTYLGSPTHLSPVHSTASPRRGVRLPPVQQQQQHSENFTNNNNPMYYSGQIHMHHDIEKTQDGPCLAQQHLTGIDPSTKPTSMAYSDPAPMSNALENLDLENAQIDFASIIDDAEPSSYSPINPPLGHHQCSSQTSSRLTTPQTSITLPSGLSNMAIGDMTSMLTSLAGENNKTPPFAPSLNPCQTRVRWKPHGTPHPRASLGEYGEHTSQLGVTRADTRPASDDDIRAAAERDAGLSATAVTRCRARAMRSDTSVIYQHDPSARSPGKYSHDMAERSRGKRRKQANPRRNQGEVERCLGSEGEDEGSVWGMEVLDGRDAQDKVSLTPSEGTEPGSPVPCAESWADSETTPLKITAADPEHCKSLLLSRVSLSGQTGVGVMDGAPHYDSVVQLRKVTHLLSPIHTQQHNGSVGSYHLDGVHGDMSPVCWSPGEQESPEGKDGGILNPDASQTAVQMCPYCQRTYRRDASLREHMKFCQDRDGGDSVCPLCGYSTPYRDQMERHLTLHSQTHEKNSMSEPSMENRKFKCNQCGKAFKYKHHLKEHLRIHSGEKPYECQNCKKRFSHSGSYSSHLSSKKCLSGGATGNGALYNGHAHPAYLFPSPTSPPAVGGRNGSRGKVSPYGALSQFHLESTVPLLSRTWDPAEDLALRSGVFKGTTLLPLLQSRSKFEHLLQEMLRREVGDEKQAKRENFPHAQTSPTTNNAPYRELPSPQRSPWHSVPQQILVPLPTPAQLSQEESVSPRKPASPALPERQLLIGSRFGSPPGLDLSVNTSPRQPSHVQNEPLDLSIPKAHSVSVAPRNPACNGYSPHHDRRDNDVQFKRLTPPSQQQVGGAYAASPLFGNTVFSSFPLFNHMIPTGLGHNGLTSLPLTPATASPGFLSPVAYMVEAESESVLKRIQHERHSIMTEALNRGGLEYLSLMDDGMDGEIGPGRKRLKKTEEGLYACDICDKTFQKSSSLLRHKYEHTGKRPHECQICKKAFKHKHHLIEHSRLHSGEKPYQCDKCGKRFSHSGSYSQHMNHRYAFCSRDSDPDPDGAAEDAVPYRSPIAEPHGGTEGPASALEDSGAYLSDSSMEGAALEFRDEEEDDEEEENSLSSHAYDGGMRAERVSLQAKDETEEKHADGSEKQGSPE</sequence>
<keyword evidence="4" id="KW-0677">Repeat</keyword>
<keyword evidence="16" id="KW-1185">Reference proteome</keyword>
<feature type="compositionally biased region" description="Low complexity" evidence="13">
    <location>
        <begin position="505"/>
        <end position="517"/>
    </location>
</feature>
<evidence type="ECO:0000256" key="11">
    <source>
        <dbReference type="ARBA" id="ARBA00023242"/>
    </source>
</evidence>
<evidence type="ECO:0000256" key="3">
    <source>
        <dbReference type="ARBA" id="ARBA00022723"/>
    </source>
</evidence>
<dbReference type="GO" id="GO:0005634">
    <property type="term" value="C:nucleus"/>
    <property type="evidence" value="ECO:0007669"/>
    <property type="project" value="UniProtKB-SubCell"/>
</dbReference>
<dbReference type="Proteomes" id="UP001187343">
    <property type="component" value="Unassembled WGS sequence"/>
</dbReference>
<feature type="domain" description="C2H2-type" evidence="14">
    <location>
        <begin position="2205"/>
        <end position="2232"/>
    </location>
</feature>
<dbReference type="FunFam" id="3.30.160.60:FF:000036">
    <property type="entry name" value="GLI family zinc finger 3"/>
    <property type="match status" value="1"/>
</dbReference>
<evidence type="ECO:0000313" key="15">
    <source>
        <dbReference type="EMBL" id="KAK2889674.1"/>
    </source>
</evidence>
<dbReference type="PANTHER" id="PTHR45718">
    <property type="entry name" value="TRANSCRIPTIONAL ACTIVATOR CUBITUS INTERRUPTUS"/>
    <property type="match status" value="1"/>
</dbReference>
<dbReference type="GO" id="GO:0000122">
    <property type="term" value="P:negative regulation of transcription by RNA polymerase II"/>
    <property type="evidence" value="ECO:0007669"/>
    <property type="project" value="UniProtKB-ARBA"/>
</dbReference>
<evidence type="ECO:0000256" key="4">
    <source>
        <dbReference type="ARBA" id="ARBA00022737"/>
    </source>
</evidence>
<dbReference type="PANTHER" id="PTHR45718:SF2">
    <property type="entry name" value="ZINC FINGER PROTEIN GLI1"/>
    <property type="match status" value="1"/>
</dbReference>
<evidence type="ECO:0000256" key="10">
    <source>
        <dbReference type="ARBA" id="ARBA00023163"/>
    </source>
</evidence>
<comment type="subcellular location">
    <subcellularLocation>
        <location evidence="1">Nucleus</location>
    </subcellularLocation>
</comment>
<feature type="compositionally biased region" description="Polar residues" evidence="13">
    <location>
        <begin position="701"/>
        <end position="715"/>
    </location>
</feature>
<feature type="compositionally biased region" description="Polar residues" evidence="13">
    <location>
        <begin position="1926"/>
        <end position="1936"/>
    </location>
</feature>
<comment type="caution">
    <text evidence="15">The sequence shown here is derived from an EMBL/GenBank/DDBJ whole genome shotgun (WGS) entry which is preliminary data.</text>
</comment>
<dbReference type="GO" id="GO:0007224">
    <property type="term" value="P:smoothened signaling pathway"/>
    <property type="evidence" value="ECO:0007669"/>
    <property type="project" value="TreeGrafter"/>
</dbReference>
<feature type="domain" description="C2H2-type" evidence="14">
    <location>
        <begin position="2233"/>
        <end position="2267"/>
    </location>
</feature>
<evidence type="ECO:0000256" key="6">
    <source>
        <dbReference type="ARBA" id="ARBA00022833"/>
    </source>
</evidence>
<feature type="compositionally biased region" description="Basic and acidic residues" evidence="13">
    <location>
        <begin position="2337"/>
        <end position="2359"/>
    </location>
</feature>
<name>A0AA88TIT0_9TELE</name>